<dbReference type="GeneID" id="66100359"/>
<evidence type="ECO:0000313" key="4">
    <source>
        <dbReference type="Proteomes" id="UP000812287"/>
    </source>
</evidence>
<reference evidence="3" key="1">
    <citation type="submission" date="2020-11" db="EMBL/GenBank/DDBJ databases">
        <title>Adaptations for nitrogen fixation in a non-lichenized fungal sporocarp promotes dispersal by wood-feeding termites.</title>
        <authorList>
            <consortium name="DOE Joint Genome Institute"/>
            <person name="Koch R.A."/>
            <person name="Yoon G."/>
            <person name="Arayal U."/>
            <person name="Lail K."/>
            <person name="Amirebrahimi M."/>
            <person name="Labutti K."/>
            <person name="Lipzen A."/>
            <person name="Riley R."/>
            <person name="Barry K."/>
            <person name="Henrissat B."/>
            <person name="Grigoriev I.V."/>
            <person name="Herr J.R."/>
            <person name="Aime M.C."/>
        </authorList>
    </citation>
    <scope>NUCLEOTIDE SEQUENCE</scope>
    <source>
        <strain evidence="3">MCA 3950</strain>
    </source>
</reference>
<keyword evidence="2" id="KW-0812">Transmembrane</keyword>
<proteinExistence type="predicted"/>
<dbReference type="Proteomes" id="UP000812287">
    <property type="component" value="Unassembled WGS sequence"/>
</dbReference>
<dbReference type="RefSeq" id="XP_043033278.1">
    <property type="nucleotide sequence ID" value="XM_043178072.1"/>
</dbReference>
<organism evidence="3 4">
    <name type="scientific">Guyanagaster necrorhizus</name>
    <dbReference type="NCBI Taxonomy" id="856835"/>
    <lineage>
        <taxon>Eukaryota</taxon>
        <taxon>Fungi</taxon>
        <taxon>Dikarya</taxon>
        <taxon>Basidiomycota</taxon>
        <taxon>Agaricomycotina</taxon>
        <taxon>Agaricomycetes</taxon>
        <taxon>Agaricomycetidae</taxon>
        <taxon>Agaricales</taxon>
        <taxon>Marasmiineae</taxon>
        <taxon>Physalacriaceae</taxon>
        <taxon>Guyanagaster</taxon>
    </lineage>
</organism>
<feature type="transmembrane region" description="Helical" evidence="2">
    <location>
        <begin position="67"/>
        <end position="92"/>
    </location>
</feature>
<dbReference type="OrthoDB" id="3032252at2759"/>
<feature type="region of interest" description="Disordered" evidence="1">
    <location>
        <begin position="98"/>
        <end position="145"/>
    </location>
</feature>
<evidence type="ECO:0000256" key="2">
    <source>
        <dbReference type="SAM" id="Phobius"/>
    </source>
</evidence>
<dbReference type="EMBL" id="MU250584">
    <property type="protein sequence ID" value="KAG7439778.1"/>
    <property type="molecule type" value="Genomic_DNA"/>
</dbReference>
<evidence type="ECO:0000313" key="3">
    <source>
        <dbReference type="EMBL" id="KAG7439778.1"/>
    </source>
</evidence>
<sequence>MSYSPYNGFTQSNVPYSQDFSQDSSKAEAFVGNHAVNSTTKRYYNPKKLDRAVLGCFTAWKWVVSALFGMIPILFALGFTIFHFCCYPLYAIGRRLQHGRRRNSGKRRSETIAEDAESRPTEMANNLNVDRDQDEAPPPYEKERQ</sequence>
<accession>A0A9P7VFS9</accession>
<comment type="caution">
    <text evidence="3">The sequence shown here is derived from an EMBL/GenBank/DDBJ whole genome shotgun (WGS) entry which is preliminary data.</text>
</comment>
<keyword evidence="4" id="KW-1185">Reference proteome</keyword>
<name>A0A9P7VFS9_9AGAR</name>
<protein>
    <submittedName>
        <fullName evidence="3">Uncharacterized protein</fullName>
    </submittedName>
</protein>
<dbReference type="AlphaFoldDB" id="A0A9P7VFS9"/>
<gene>
    <name evidence="3" type="ORF">BT62DRAFT_1013505</name>
</gene>
<evidence type="ECO:0000256" key="1">
    <source>
        <dbReference type="SAM" id="MobiDB-lite"/>
    </source>
</evidence>
<feature type="compositionally biased region" description="Basic and acidic residues" evidence="1">
    <location>
        <begin position="107"/>
        <end position="120"/>
    </location>
</feature>
<keyword evidence="2" id="KW-1133">Transmembrane helix</keyword>
<keyword evidence="2" id="KW-0472">Membrane</keyword>